<dbReference type="OrthoDB" id="838933at2"/>
<gene>
    <name evidence="2" type="ORF">ESV85_17755</name>
</gene>
<feature type="transmembrane region" description="Helical" evidence="1">
    <location>
        <begin position="24"/>
        <end position="47"/>
    </location>
</feature>
<organism evidence="2 3">
    <name type="scientific">Algoriphagus aquimarinus</name>
    <dbReference type="NCBI Taxonomy" id="237018"/>
    <lineage>
        <taxon>Bacteria</taxon>
        <taxon>Pseudomonadati</taxon>
        <taxon>Bacteroidota</taxon>
        <taxon>Cytophagia</taxon>
        <taxon>Cytophagales</taxon>
        <taxon>Cyclobacteriaceae</taxon>
        <taxon>Algoriphagus</taxon>
    </lineage>
</organism>
<keyword evidence="1" id="KW-0812">Transmembrane</keyword>
<dbReference type="AlphaFoldDB" id="A0A5C7AAV9"/>
<proteinExistence type="predicted"/>
<dbReference type="EMBL" id="VORW01000018">
    <property type="protein sequence ID" value="TXE05541.1"/>
    <property type="molecule type" value="Genomic_DNA"/>
</dbReference>
<feature type="transmembrane region" description="Helical" evidence="1">
    <location>
        <begin position="59"/>
        <end position="80"/>
    </location>
</feature>
<dbReference type="Proteomes" id="UP000321935">
    <property type="component" value="Unassembled WGS sequence"/>
</dbReference>
<evidence type="ECO:0000256" key="1">
    <source>
        <dbReference type="SAM" id="Phobius"/>
    </source>
</evidence>
<evidence type="ECO:0000313" key="3">
    <source>
        <dbReference type="Proteomes" id="UP000321935"/>
    </source>
</evidence>
<protein>
    <submittedName>
        <fullName evidence="2">MFS transporter</fullName>
    </submittedName>
</protein>
<sequence length="289" mass="33929">MELEKDLKIQYDGLESEISKFRKWAIFLAFMAFIPFPIAAIFNFIVFDSFLTLADFGGYIGGVASPFGAISGILFVYVAFLGQRQQLLYTQQEIRINQIELRDTRKEIEGQKEQLILQNKQFQIQSFESTFFNLLTHFRNSGPVDMLKKTYILLFADFNQIGLKIEPDGYGGHISSRRPDADQILAKQEFFFRTIRNLDNVEYSNVKNSLNQLLSILGHIFSIKNIPNNHLNTLILNIPKEELYVLFYIFIYNPEAFLPPQRKHLEIFFLELPQSYYHHPSHYFWLDRE</sequence>
<accession>A0A5C7AAV9</accession>
<dbReference type="RefSeq" id="WP_146919986.1">
    <property type="nucleotide sequence ID" value="NZ_VORW01000018.1"/>
</dbReference>
<name>A0A5C7AAV9_9BACT</name>
<comment type="caution">
    <text evidence="2">The sequence shown here is derived from an EMBL/GenBank/DDBJ whole genome shotgun (WGS) entry which is preliminary data.</text>
</comment>
<reference evidence="2 3" key="1">
    <citation type="submission" date="2019-08" db="EMBL/GenBank/DDBJ databases">
        <title>Genomes sequence of Algoriphagus aquimarinus ACAM450.</title>
        <authorList>
            <person name="Bowman J.P."/>
        </authorList>
    </citation>
    <scope>NUCLEOTIDE SEQUENCE [LARGE SCALE GENOMIC DNA]</scope>
    <source>
        <strain evidence="2 3">ACAM 450</strain>
    </source>
</reference>
<keyword evidence="1" id="KW-1133">Transmembrane helix</keyword>
<keyword evidence="1" id="KW-0472">Membrane</keyword>
<evidence type="ECO:0000313" key="2">
    <source>
        <dbReference type="EMBL" id="TXE05541.1"/>
    </source>
</evidence>